<feature type="transmembrane region" description="Helical" evidence="2">
    <location>
        <begin position="6"/>
        <end position="29"/>
    </location>
</feature>
<keyword evidence="2" id="KW-0472">Membrane</keyword>
<dbReference type="CDD" id="cd00139">
    <property type="entry name" value="PIPKc"/>
    <property type="match status" value="1"/>
</dbReference>
<dbReference type="SMART" id="SM00330">
    <property type="entry name" value="PIPKc"/>
    <property type="match status" value="1"/>
</dbReference>
<feature type="transmembrane region" description="Helical" evidence="2">
    <location>
        <begin position="231"/>
        <end position="249"/>
    </location>
</feature>
<keyword evidence="1" id="KW-0547">Nucleotide-binding</keyword>
<dbReference type="GeneID" id="5009359"/>
<name>A0BCB0_PARTE</name>
<dbReference type="EMBL" id="CT867986">
    <property type="protein sequence ID" value="CAK56177.1"/>
    <property type="molecule type" value="Genomic_DNA"/>
</dbReference>
<dbReference type="Gene3D" id="3.30.810.10">
    <property type="entry name" value="2-Layer Sandwich"/>
    <property type="match status" value="1"/>
</dbReference>
<feature type="transmembrane region" description="Helical" evidence="2">
    <location>
        <begin position="127"/>
        <end position="148"/>
    </location>
</feature>
<dbReference type="InterPro" id="IPR027483">
    <property type="entry name" value="PInositol-4-P-4/5-kinase_C_sf"/>
</dbReference>
<protein>
    <recommendedName>
        <fullName evidence="3">PIPK domain-containing protein</fullName>
    </recommendedName>
</protein>
<evidence type="ECO:0000313" key="4">
    <source>
        <dbReference type="EMBL" id="CAK56177.1"/>
    </source>
</evidence>
<reference evidence="4 5" key="1">
    <citation type="journal article" date="2006" name="Nature">
        <title>Global trends of whole-genome duplications revealed by the ciliate Paramecium tetraurelia.</title>
        <authorList>
            <consortium name="Genoscope"/>
            <person name="Aury J.-M."/>
            <person name="Jaillon O."/>
            <person name="Duret L."/>
            <person name="Noel B."/>
            <person name="Jubin C."/>
            <person name="Porcel B.M."/>
            <person name="Segurens B."/>
            <person name="Daubin V."/>
            <person name="Anthouard V."/>
            <person name="Aiach N."/>
            <person name="Arnaiz O."/>
            <person name="Billaut A."/>
            <person name="Beisson J."/>
            <person name="Blanc I."/>
            <person name="Bouhouche K."/>
            <person name="Camara F."/>
            <person name="Duharcourt S."/>
            <person name="Guigo R."/>
            <person name="Gogendeau D."/>
            <person name="Katinka M."/>
            <person name="Keller A.-M."/>
            <person name="Kissmehl R."/>
            <person name="Klotz C."/>
            <person name="Koll F."/>
            <person name="Le Moue A."/>
            <person name="Lepere C."/>
            <person name="Malinsky S."/>
            <person name="Nowacki M."/>
            <person name="Nowak J.K."/>
            <person name="Plattner H."/>
            <person name="Poulain J."/>
            <person name="Ruiz F."/>
            <person name="Serrano V."/>
            <person name="Zagulski M."/>
            <person name="Dessen P."/>
            <person name="Betermier M."/>
            <person name="Weissenbach J."/>
            <person name="Scarpelli C."/>
            <person name="Schachter V."/>
            <person name="Sperling L."/>
            <person name="Meyer E."/>
            <person name="Cohen J."/>
            <person name="Wincker P."/>
        </authorList>
    </citation>
    <scope>NUCLEOTIDE SEQUENCE [LARGE SCALE GENOMIC DNA]</scope>
    <source>
        <strain evidence="4 5">Stock d4-2</strain>
    </source>
</reference>
<dbReference type="eggNOG" id="KOG0229">
    <property type="taxonomic scope" value="Eukaryota"/>
</dbReference>
<dbReference type="Proteomes" id="UP000000600">
    <property type="component" value="Unassembled WGS sequence"/>
</dbReference>
<dbReference type="HOGENOM" id="CLU_430527_0_0_1"/>
<dbReference type="InterPro" id="IPR002498">
    <property type="entry name" value="PInositol-4-P-4/5-kinase_core"/>
</dbReference>
<dbReference type="KEGG" id="ptm:GSPATT00004271001"/>
<dbReference type="SUPFAM" id="SSF56104">
    <property type="entry name" value="SAICAR synthase-like"/>
    <property type="match status" value="1"/>
</dbReference>
<feature type="transmembrane region" description="Helical" evidence="2">
    <location>
        <begin position="41"/>
        <end position="66"/>
    </location>
</feature>
<feature type="transmembrane region" description="Helical" evidence="2">
    <location>
        <begin position="202"/>
        <end position="219"/>
    </location>
</feature>
<evidence type="ECO:0000259" key="3">
    <source>
        <dbReference type="PROSITE" id="PS51455"/>
    </source>
</evidence>
<keyword evidence="5" id="KW-1185">Reference proteome</keyword>
<dbReference type="GO" id="GO:0046854">
    <property type="term" value="P:phosphatidylinositol phosphate biosynthetic process"/>
    <property type="evidence" value="ECO:0000318"/>
    <property type="project" value="GO_Central"/>
</dbReference>
<keyword evidence="1" id="KW-0067">ATP-binding</keyword>
<dbReference type="PANTHER" id="PTHR23086:SF8">
    <property type="entry name" value="PHOSPHATIDYLINOSITOL 5-PHOSPHATE 4-KINASE, ISOFORM A"/>
    <property type="match status" value="1"/>
</dbReference>
<dbReference type="GO" id="GO:0016308">
    <property type="term" value="F:1-phosphatidylinositol-4-phosphate 5-kinase activity"/>
    <property type="evidence" value="ECO:0000318"/>
    <property type="project" value="GO_Central"/>
</dbReference>
<dbReference type="PANTHER" id="PTHR23086">
    <property type="entry name" value="PHOSPHATIDYLINOSITOL-4-PHOSPHATE 5-KINASE"/>
    <property type="match status" value="1"/>
</dbReference>
<dbReference type="InParanoid" id="A0BCB0"/>
<dbReference type="OMA" id="GCTAISM"/>
<evidence type="ECO:0000313" key="5">
    <source>
        <dbReference type="Proteomes" id="UP000000600"/>
    </source>
</evidence>
<dbReference type="GO" id="GO:0005886">
    <property type="term" value="C:plasma membrane"/>
    <property type="evidence" value="ECO:0000318"/>
    <property type="project" value="GO_Central"/>
</dbReference>
<feature type="transmembrane region" description="Helical" evidence="2">
    <location>
        <begin position="86"/>
        <end position="107"/>
    </location>
</feature>
<keyword evidence="2" id="KW-1133">Transmembrane helix</keyword>
<feature type="domain" description="PIPK" evidence="3">
    <location>
        <begin position="300"/>
        <end position="635"/>
    </location>
</feature>
<dbReference type="STRING" id="5888.A0BCB0"/>
<dbReference type="RefSeq" id="XP_001423575.1">
    <property type="nucleotide sequence ID" value="XM_001423538.1"/>
</dbReference>
<keyword evidence="2" id="KW-0812">Transmembrane</keyword>
<evidence type="ECO:0000256" key="1">
    <source>
        <dbReference type="PROSITE-ProRule" id="PRU00781"/>
    </source>
</evidence>
<gene>
    <name evidence="4" type="ORF">GSPATT00004271001</name>
</gene>
<accession>A0BCB0</accession>
<organism evidence="4 5">
    <name type="scientific">Paramecium tetraurelia</name>
    <dbReference type="NCBI Taxonomy" id="5888"/>
    <lineage>
        <taxon>Eukaryota</taxon>
        <taxon>Sar</taxon>
        <taxon>Alveolata</taxon>
        <taxon>Ciliophora</taxon>
        <taxon>Intramacronucleata</taxon>
        <taxon>Oligohymenophorea</taxon>
        <taxon>Peniculida</taxon>
        <taxon>Parameciidae</taxon>
        <taxon>Paramecium</taxon>
    </lineage>
</organism>
<dbReference type="PROSITE" id="PS51455">
    <property type="entry name" value="PIPK"/>
    <property type="match status" value="1"/>
</dbReference>
<keyword evidence="1" id="KW-0418">Kinase</keyword>
<dbReference type="InterPro" id="IPR027484">
    <property type="entry name" value="PInositol-4-P-5-kinase_N"/>
</dbReference>
<dbReference type="AlphaFoldDB" id="A0BCB0"/>
<keyword evidence="1" id="KW-0808">Transferase</keyword>
<proteinExistence type="predicted"/>
<dbReference type="Gene3D" id="3.30.800.10">
    <property type="entry name" value="Phosphatidylinositol Phosphate Kinase II Beta"/>
    <property type="match status" value="1"/>
</dbReference>
<sequence length="636" mass="74829">MTIVTVAYVDIGCTAISMLACFLICILGIVSPIYRKYPSKFIFLINIRIIVWISSLFIVLGIFIFIDQALVIIESNHKSAFSELHKLTKFLIGVIIIIISNQFILFLNEVKICIYNPFQATSSSVFLFLLLLQCLLILVLIIIPLLFWNNIKTYSVLASYINFFSFLICTLFYLAIWIILNKNKTLQSKRLYKFKSDFVKQQASWLFTMLTINFAFSYYNLDFNEDKDSYTLKVALSLEGLFFSIFHLIQPYSYQKLYQVFFRSCQQQSYIEDIESIEYGLNSDIQNKMMPIYEKLLKTQINELVKGLVKAVYATLEKQFDHHMKEFEMKRTYTFKFHLSELDESRISYNENDVIRDSIILVNTYHPNSFTTLLKQDNLTKNILEYTLELQYNQKAFEKAKESMGRSGAFFFYSQNNKLIVKTVEKSEIKDFLDGRIVSYFNHISGNKKSLIAKIYGIFKIKLMAYKTQYIVLMENSFEQMKTLDNEFVVYDLKGSTANRTSKSEDSVQKDNNFKQSPYNPINLEKELSDQIKQQFKDDCYFLRDIGYMDYSLLLGICVQNTQQSENDNYRFVVNEAKNIVYSFSIIDYLQRFNQSKKSEQCFKRSVRFKKKQDLSCRSPDPYCKRFLNFIDSFIV</sequence>
<evidence type="ECO:0000256" key="2">
    <source>
        <dbReference type="SAM" id="Phobius"/>
    </source>
</evidence>
<dbReference type="OrthoDB" id="70770at2759"/>
<feature type="transmembrane region" description="Helical" evidence="2">
    <location>
        <begin position="160"/>
        <end position="181"/>
    </location>
</feature>
<dbReference type="Pfam" id="PF01504">
    <property type="entry name" value="PIP5K"/>
    <property type="match status" value="1"/>
</dbReference>
<dbReference type="GO" id="GO:0005524">
    <property type="term" value="F:ATP binding"/>
    <property type="evidence" value="ECO:0007669"/>
    <property type="project" value="UniProtKB-UniRule"/>
</dbReference>
<dbReference type="InterPro" id="IPR023610">
    <property type="entry name" value="PInositol-4/5-P-5/4-kinase"/>
</dbReference>